<protein>
    <submittedName>
        <fullName evidence="1">Helix-turn-helix transcriptional regulator</fullName>
    </submittedName>
</protein>
<sequence length="135" mass="15342">MNRIIITVAKTPRGYSASCELLEGWIVAVTGSFEDLKLQVKDSIDFYVSCAKEDGDSYPTIFDDEYELDYKFNIESLLCCYEKIFTRSALEHITGINQKQLSHYACGRSKPRKVTAEKIVNALHKLGKELCYVSI</sequence>
<comment type="caution">
    <text evidence="1">The sequence shown here is derived from an EMBL/GenBank/DDBJ whole genome shotgun (WGS) entry which is preliminary data.</text>
</comment>
<evidence type="ECO:0000313" key="1">
    <source>
        <dbReference type="EMBL" id="KAA4996500.1"/>
    </source>
</evidence>
<accession>A0A642HJI4</accession>
<name>A0A642HJI4_BACFG</name>
<evidence type="ECO:0000313" key="2">
    <source>
        <dbReference type="Proteomes" id="UP000460666"/>
    </source>
</evidence>
<reference evidence="1 2" key="1">
    <citation type="journal article" date="2019" name="Nat. Med.">
        <title>A library of human gut bacterial isolates paired with longitudinal multiomics data enables mechanistic microbiome research.</title>
        <authorList>
            <person name="Poyet M."/>
            <person name="Groussin M."/>
            <person name="Gibbons S.M."/>
            <person name="Avila-Pacheco J."/>
            <person name="Jiang X."/>
            <person name="Kearney S.M."/>
            <person name="Perrotta A.R."/>
            <person name="Berdy B."/>
            <person name="Zhao S."/>
            <person name="Lieberman T.D."/>
            <person name="Swanson P.K."/>
            <person name="Smith M."/>
            <person name="Roesemann S."/>
            <person name="Alexander J.E."/>
            <person name="Rich S.A."/>
            <person name="Livny J."/>
            <person name="Vlamakis H."/>
            <person name="Clish C."/>
            <person name="Bullock K."/>
            <person name="Deik A."/>
            <person name="Scott J."/>
            <person name="Pierce K.A."/>
            <person name="Xavier R.J."/>
            <person name="Alm E.J."/>
        </authorList>
    </citation>
    <scope>NUCLEOTIDE SEQUENCE [LARGE SCALE GENOMIC DNA]</scope>
    <source>
        <strain evidence="1 2">BIOML-A46</strain>
    </source>
</reference>
<organism evidence="1 2">
    <name type="scientific">Bacteroides fragilis</name>
    <dbReference type="NCBI Taxonomy" id="817"/>
    <lineage>
        <taxon>Bacteria</taxon>
        <taxon>Pseudomonadati</taxon>
        <taxon>Bacteroidota</taxon>
        <taxon>Bacteroidia</taxon>
        <taxon>Bacteroidales</taxon>
        <taxon>Bacteroidaceae</taxon>
        <taxon>Bacteroides</taxon>
    </lineage>
</organism>
<dbReference type="RefSeq" id="WP_130071220.1">
    <property type="nucleotide sequence ID" value="NZ_JAPUAX010000006.1"/>
</dbReference>
<dbReference type="EMBL" id="VWCJ01000008">
    <property type="protein sequence ID" value="KAA4996500.1"/>
    <property type="molecule type" value="Genomic_DNA"/>
</dbReference>
<dbReference type="AlphaFoldDB" id="A0A642HJI4"/>
<dbReference type="InterPro" id="IPR001387">
    <property type="entry name" value="Cro/C1-type_HTH"/>
</dbReference>
<dbReference type="Proteomes" id="UP000460666">
    <property type="component" value="Unassembled WGS sequence"/>
</dbReference>
<gene>
    <name evidence="1" type="ORF">F2Z89_13730</name>
</gene>
<dbReference type="CDD" id="cd00093">
    <property type="entry name" value="HTH_XRE"/>
    <property type="match status" value="1"/>
</dbReference>
<proteinExistence type="predicted"/>